<name>A0ABP9QXL1_9GAMM</name>
<dbReference type="PANTHER" id="PTHR48094">
    <property type="entry name" value="PROTEIN/NUCLEIC ACID DEGLYCASE DJ-1-RELATED"/>
    <property type="match status" value="1"/>
</dbReference>
<dbReference type="InterPro" id="IPR029062">
    <property type="entry name" value="Class_I_gatase-like"/>
</dbReference>
<dbReference type="InterPro" id="IPR050325">
    <property type="entry name" value="Prot/Nucl_acid_deglycase"/>
</dbReference>
<dbReference type="EMBL" id="BAABKI010000002">
    <property type="protein sequence ID" value="GAA5169185.1"/>
    <property type="molecule type" value="Genomic_DNA"/>
</dbReference>
<dbReference type="NCBIfam" id="TIGR01383">
    <property type="entry name" value="not_thiJ"/>
    <property type="match status" value="1"/>
</dbReference>
<dbReference type="SUPFAM" id="SSF52317">
    <property type="entry name" value="Class I glutamine amidotransferase-like"/>
    <property type="match status" value="1"/>
</dbReference>
<organism evidence="2 3">
    <name type="scientific">Modicisalibacter zincidurans</name>
    <dbReference type="NCBI Taxonomy" id="1178777"/>
    <lineage>
        <taxon>Bacteria</taxon>
        <taxon>Pseudomonadati</taxon>
        <taxon>Pseudomonadota</taxon>
        <taxon>Gammaproteobacteria</taxon>
        <taxon>Oceanospirillales</taxon>
        <taxon>Halomonadaceae</taxon>
        <taxon>Modicisalibacter</taxon>
    </lineage>
</organism>
<dbReference type="Gene3D" id="3.40.50.880">
    <property type="match status" value="1"/>
</dbReference>
<feature type="domain" description="DJ-1/PfpI" evidence="1">
    <location>
        <begin position="4"/>
        <end position="167"/>
    </location>
</feature>
<dbReference type="PANTHER" id="PTHR48094:SF12">
    <property type="entry name" value="PARKINSON DISEASE PROTEIN 7 HOMOLOG"/>
    <property type="match status" value="1"/>
</dbReference>
<gene>
    <name evidence="2" type="ORF">GCM10023342_00620</name>
</gene>
<dbReference type="InterPro" id="IPR006287">
    <property type="entry name" value="DJ-1"/>
</dbReference>
<dbReference type="InterPro" id="IPR002818">
    <property type="entry name" value="DJ-1/PfpI"/>
</dbReference>
<evidence type="ECO:0000259" key="1">
    <source>
        <dbReference type="Pfam" id="PF01965"/>
    </source>
</evidence>
<dbReference type="Pfam" id="PF01965">
    <property type="entry name" value="DJ-1_PfpI"/>
    <property type="match status" value="1"/>
</dbReference>
<dbReference type="CDD" id="cd03135">
    <property type="entry name" value="GATase1_DJ-1"/>
    <property type="match status" value="1"/>
</dbReference>
<protein>
    <submittedName>
        <fullName evidence="2">DJ-1/PfpI family protein</fullName>
    </submittedName>
</protein>
<dbReference type="RefSeq" id="WP_031383787.1">
    <property type="nucleotide sequence ID" value="NZ_BAABKI010000002.1"/>
</dbReference>
<evidence type="ECO:0000313" key="3">
    <source>
        <dbReference type="Proteomes" id="UP001500074"/>
    </source>
</evidence>
<keyword evidence="3" id="KW-1185">Reference proteome</keyword>
<sequence>MPLVLLAVADGSEDIETVTLIDVLRRADITVSVASVMSDVSVTLARGTRLVADKCLSAIDPESEFDAIVLPGGMPGAERLRDSEALTALLKRQRRRDAWIAAICAAPGVALAAHDLVRGYMVTGFPAFQGSLVDAGGHLSQHPVVEDGRLLTSQGPATAMGFALHLVGLLVDEATERRIAEGLLAASQESALQRH</sequence>
<comment type="caution">
    <text evidence="2">The sequence shown here is derived from an EMBL/GenBank/DDBJ whole genome shotgun (WGS) entry which is preliminary data.</text>
</comment>
<proteinExistence type="predicted"/>
<dbReference type="Proteomes" id="UP001500074">
    <property type="component" value="Unassembled WGS sequence"/>
</dbReference>
<reference evidence="3" key="1">
    <citation type="journal article" date="2019" name="Int. J. Syst. Evol. Microbiol.">
        <title>The Global Catalogue of Microorganisms (GCM) 10K type strain sequencing project: providing services to taxonomists for standard genome sequencing and annotation.</title>
        <authorList>
            <consortium name="The Broad Institute Genomics Platform"/>
            <consortium name="The Broad Institute Genome Sequencing Center for Infectious Disease"/>
            <person name="Wu L."/>
            <person name="Ma J."/>
        </authorList>
    </citation>
    <scope>NUCLEOTIDE SEQUENCE [LARGE SCALE GENOMIC DNA]</scope>
    <source>
        <strain evidence="3">JCM 18472</strain>
    </source>
</reference>
<evidence type="ECO:0000313" key="2">
    <source>
        <dbReference type="EMBL" id="GAA5169185.1"/>
    </source>
</evidence>
<accession>A0ABP9QXL1</accession>